<protein>
    <submittedName>
        <fullName evidence="1">DUF938 domain-containing protein</fullName>
    </submittedName>
</protein>
<comment type="caution">
    <text evidence="1">The sequence shown here is derived from an EMBL/GenBank/DDBJ whole genome shotgun (WGS) entry which is preliminary data.</text>
</comment>
<organism evidence="1 2">
    <name type="scientific">Bisbaumannia pacifica</name>
    <dbReference type="NCBI Taxonomy" id="77098"/>
    <lineage>
        <taxon>Bacteria</taxon>
        <taxon>Pseudomonadati</taxon>
        <taxon>Pseudomonadota</taxon>
        <taxon>Gammaproteobacteria</taxon>
        <taxon>Oceanospirillales</taxon>
        <taxon>Halomonadaceae</taxon>
        <taxon>Bisbaumannia</taxon>
    </lineage>
</organism>
<dbReference type="AlphaFoldDB" id="A0ABD4KZ05"/>
<evidence type="ECO:0000313" key="1">
    <source>
        <dbReference type="EMBL" id="MBH8579553.1"/>
    </source>
</evidence>
<dbReference type="PANTHER" id="PTHR20974">
    <property type="entry name" value="UPF0585 PROTEIN CG18661"/>
    <property type="match status" value="1"/>
</dbReference>
<accession>A0ABD4KZ05</accession>
<dbReference type="Gene3D" id="3.40.50.150">
    <property type="entry name" value="Vaccinia Virus protein VP39"/>
    <property type="match status" value="1"/>
</dbReference>
<sequence length="210" mass="22344">MDSLDPDLGPGAEARLISPAAARNAAPILAVLRDVLPSRGRVLELASGSGEHALHFARALPGLEWQPSDPSPRARASIAAWRDAEGPDNLLAPIALDVTHRPWPVAEFAALVCINLLHISPWAAGQALFAEAGARLPVGGVCFVYGPFQRDGAHTAPSNAAFDADLRRRDPAWGIRDLAAVEAEARRHGLGLSRVVEMPANNLSLVFQRD</sequence>
<proteinExistence type="predicted"/>
<dbReference type="InterPro" id="IPR029063">
    <property type="entry name" value="SAM-dependent_MTases_sf"/>
</dbReference>
<dbReference type="PANTHER" id="PTHR20974:SF0">
    <property type="entry name" value="UPF0585 PROTEIN CG18661"/>
    <property type="match status" value="1"/>
</dbReference>
<dbReference type="EMBL" id="JAEDAF010000003">
    <property type="protein sequence ID" value="MBH8579553.1"/>
    <property type="molecule type" value="Genomic_DNA"/>
</dbReference>
<dbReference type="SUPFAM" id="SSF53335">
    <property type="entry name" value="S-adenosyl-L-methionine-dependent methyltransferases"/>
    <property type="match status" value="1"/>
</dbReference>
<evidence type="ECO:0000313" key="2">
    <source>
        <dbReference type="Proteomes" id="UP000651738"/>
    </source>
</evidence>
<name>A0ABD4KZ05_9GAMM</name>
<gene>
    <name evidence="1" type="ORF">I7V36_05530</name>
</gene>
<dbReference type="Pfam" id="PF06080">
    <property type="entry name" value="DUF938"/>
    <property type="match status" value="1"/>
</dbReference>
<dbReference type="Proteomes" id="UP000651738">
    <property type="component" value="Unassembled WGS sequence"/>
</dbReference>
<dbReference type="InterPro" id="IPR010342">
    <property type="entry name" value="DUF938"/>
</dbReference>
<dbReference type="RefSeq" id="WP_198057267.1">
    <property type="nucleotide sequence ID" value="NZ_JAEDAF010000003.1"/>
</dbReference>
<reference evidence="1 2" key="1">
    <citation type="submission" date="2020-12" db="EMBL/GenBank/DDBJ databases">
        <title>Draft genome sequence of Halomonas pacifica strain CARE-V15.</title>
        <authorList>
            <person name="Vignesh N."/>
            <person name="Thabitha A."/>
            <person name="Saravanan R."/>
            <person name="Manigandan V."/>
        </authorList>
    </citation>
    <scope>NUCLEOTIDE SEQUENCE [LARGE SCALE GENOMIC DNA]</scope>
    <source>
        <strain evidence="1 2">CARE-V15</strain>
    </source>
</reference>